<evidence type="ECO:0000256" key="3">
    <source>
        <dbReference type="ARBA" id="ARBA00022741"/>
    </source>
</evidence>
<evidence type="ECO:0000256" key="10">
    <source>
        <dbReference type="ARBA" id="ARBA00047984"/>
    </source>
</evidence>
<dbReference type="InterPro" id="IPR001650">
    <property type="entry name" value="Helicase_C-like"/>
</dbReference>
<feature type="short sequence motif" description="Q motif" evidence="11">
    <location>
        <begin position="610"/>
        <end position="638"/>
    </location>
</feature>
<feature type="compositionally biased region" description="Basic and acidic residues" evidence="12">
    <location>
        <begin position="225"/>
        <end position="234"/>
    </location>
</feature>
<comment type="subunit">
    <text evidence="9">Component of the U5 snRNP complex.</text>
</comment>
<dbReference type="InterPro" id="IPR011545">
    <property type="entry name" value="DEAD/DEAH_box_helicase_dom"/>
</dbReference>
<dbReference type="SMART" id="SM00487">
    <property type="entry name" value="DEXDc"/>
    <property type="match status" value="1"/>
</dbReference>
<evidence type="ECO:0000256" key="7">
    <source>
        <dbReference type="ARBA" id="ARBA00023187"/>
    </source>
</evidence>
<dbReference type="InterPro" id="IPR057479">
    <property type="entry name" value="PRP28/DDX23-like_helical"/>
</dbReference>
<dbReference type="InterPro" id="IPR027417">
    <property type="entry name" value="P-loop_NTPase"/>
</dbReference>
<dbReference type="PROSITE" id="PS51194">
    <property type="entry name" value="HELICASE_CTER"/>
    <property type="match status" value="1"/>
</dbReference>
<feature type="domain" description="Helicase C-terminal" evidence="16">
    <location>
        <begin position="850"/>
        <end position="1013"/>
    </location>
</feature>
<feature type="compositionally biased region" description="Basic and acidic residues" evidence="12">
    <location>
        <begin position="328"/>
        <end position="339"/>
    </location>
</feature>
<evidence type="ECO:0000256" key="8">
    <source>
        <dbReference type="ARBA" id="ARBA00037954"/>
    </source>
</evidence>
<dbReference type="EC" id="3.6.4.13" evidence="1"/>
<dbReference type="InterPro" id="IPR014014">
    <property type="entry name" value="RNA_helicase_DEAD_Q_motif"/>
</dbReference>
<dbReference type="GO" id="GO:0003676">
    <property type="term" value="F:nucleic acid binding"/>
    <property type="evidence" value="ECO:0007669"/>
    <property type="project" value="InterPro"/>
</dbReference>
<evidence type="ECO:0000256" key="9">
    <source>
        <dbReference type="ARBA" id="ARBA00038719"/>
    </source>
</evidence>
<feature type="compositionally biased region" description="Basic and acidic residues" evidence="12">
    <location>
        <begin position="381"/>
        <end position="403"/>
    </location>
</feature>
<reference evidence="18" key="1">
    <citation type="journal article" date="2020" name="Stud. Mycol.">
        <title>101 Dothideomycetes genomes: a test case for predicting lifestyles and emergence of pathogens.</title>
        <authorList>
            <person name="Haridas S."/>
            <person name="Albert R."/>
            <person name="Binder M."/>
            <person name="Bloem J."/>
            <person name="Labutti K."/>
            <person name="Salamov A."/>
            <person name="Andreopoulos B."/>
            <person name="Baker S."/>
            <person name="Barry K."/>
            <person name="Bills G."/>
            <person name="Bluhm B."/>
            <person name="Cannon C."/>
            <person name="Castanera R."/>
            <person name="Culley D."/>
            <person name="Daum C."/>
            <person name="Ezra D."/>
            <person name="Gonzalez J."/>
            <person name="Henrissat B."/>
            <person name="Kuo A."/>
            <person name="Liang C."/>
            <person name="Lipzen A."/>
            <person name="Lutzoni F."/>
            <person name="Magnuson J."/>
            <person name="Mondo S."/>
            <person name="Nolan M."/>
            <person name="Ohm R."/>
            <person name="Pangilinan J."/>
            <person name="Park H.-J."/>
            <person name="Ramirez L."/>
            <person name="Alfaro M."/>
            <person name="Sun H."/>
            <person name="Tritt A."/>
            <person name="Yoshinaga Y."/>
            <person name="Zwiers L.-H."/>
            <person name="Turgeon B."/>
            <person name="Goodwin S."/>
            <person name="Spatafora J."/>
            <person name="Crous P."/>
            <person name="Grigoriev I."/>
        </authorList>
    </citation>
    <scope>NUCLEOTIDE SEQUENCE</scope>
    <source>
        <strain evidence="18">CBS 123094</strain>
    </source>
</reference>
<protein>
    <recommendedName>
        <fullName evidence="1">RNA helicase</fullName>
        <ecNumber evidence="1">3.6.4.13</ecNumber>
    </recommendedName>
</protein>
<feature type="compositionally biased region" description="Basic residues" evidence="12">
    <location>
        <begin position="317"/>
        <end position="327"/>
    </location>
</feature>
<feature type="compositionally biased region" description="Basic and acidic residues" evidence="12">
    <location>
        <begin position="1005"/>
        <end position="1015"/>
    </location>
</feature>
<evidence type="ECO:0000256" key="12">
    <source>
        <dbReference type="SAM" id="MobiDB-lite"/>
    </source>
</evidence>
<dbReference type="InterPro" id="IPR000629">
    <property type="entry name" value="RNA-helicase_DEAD-box_CS"/>
</dbReference>
<name>A0A6A5WC06_9PLEO</name>
<feature type="transmembrane region" description="Helical" evidence="13">
    <location>
        <begin position="176"/>
        <end position="201"/>
    </location>
</feature>
<feature type="region of interest" description="Disordered" evidence="12">
    <location>
        <begin position="144"/>
        <end position="172"/>
    </location>
</feature>
<keyword evidence="13" id="KW-1133">Transmembrane helix</keyword>
<feature type="compositionally biased region" description="Low complexity" evidence="12">
    <location>
        <begin position="144"/>
        <end position="165"/>
    </location>
</feature>
<dbReference type="SUPFAM" id="SSF52540">
    <property type="entry name" value="P-loop containing nucleoside triphosphate hydrolases"/>
    <property type="match status" value="1"/>
</dbReference>
<feature type="chain" id="PRO_5025583558" description="RNA helicase" evidence="14">
    <location>
        <begin position="23"/>
        <end position="1033"/>
    </location>
</feature>
<evidence type="ECO:0000259" key="17">
    <source>
        <dbReference type="PROSITE" id="PS51195"/>
    </source>
</evidence>
<dbReference type="GO" id="GO:0003724">
    <property type="term" value="F:RNA helicase activity"/>
    <property type="evidence" value="ECO:0007669"/>
    <property type="project" value="UniProtKB-EC"/>
</dbReference>
<keyword evidence="5" id="KW-0347">Helicase</keyword>
<dbReference type="GO" id="GO:0016787">
    <property type="term" value="F:hydrolase activity"/>
    <property type="evidence" value="ECO:0007669"/>
    <property type="project" value="UniProtKB-KW"/>
</dbReference>
<dbReference type="GO" id="GO:0008380">
    <property type="term" value="P:RNA splicing"/>
    <property type="evidence" value="ECO:0007669"/>
    <property type="project" value="UniProtKB-KW"/>
</dbReference>
<dbReference type="EMBL" id="ML977644">
    <property type="protein sequence ID" value="KAF1995156.1"/>
    <property type="molecule type" value="Genomic_DNA"/>
</dbReference>
<sequence>MANVVGFSRVALLCGFVRIVATTCFFPNGDSDPAHFPCYPNEEVSSCCAEGHGCLSNGFCNDYRYPNWTRVLRGGCTAEKWDDKACGTLCLDVWPQNDQAVGYCGNGEYCCENAWCCDDAKSVRFKLDEPKVVAYARNITVSTTRTPPASSSTGTAAAATTTSKRTSTKPKKKDTLALGLGVGVGIGVSLIIMQVMACLYLRRRKRRKQKMAHELEGESTVVEEGSSKGADKYGKGSGPRAEMSGERYHELSAVGPLRELEGDEPKEMEREGDLTPSPVNTFSSSCGLSPIATAAMAKDTDAGPLPDEEYQIMIKPKGVKPKAKKRKLSEMKSGEKKNGDGTNGDESQALERQPRKQAEIAGMPQLVFRNAAAREALAVQRQKEAEEETRRKESLAKKKEADRATLMEEAKKLYGLGAASLHLDGPAIPRGPKAMRDERDTAMAPPPRPANKPTFVEMQATEQRRRYMGVEGNQSTFSAKKKRKRTTDKKFNFDWNEEDDTTVLDDPLYMNRKVAVNFGRGGLAGYDESMQDGNFQNYLQALIDRDPVTGEQRAAEARRIRDAGRGRSRAAIEKHWTKKALSEMKERDWRIMKEDFNISVKGGSIPHPLRNWDEAHLPKALLDIVDEIGYNEPSAIQRAAIPLALQERDLIGVAVTGSGKTAAFILPLLVYIMKLPRMGPHNKNSGPYALVLAPTRELAQQIEAEARKFAAPLGFNTAVITGGHAHEDQALKMRDGAEIIIATPGRLLDCIERRLIVLSQCRYVIMDEADRMIDMGFEEPVNNILSELPLEWEKPDDDRAEDTSTLTKGLYRQTMMYTATMPSAVERIAKKYLRRPAIINIGNTGEAVETVEQRVEMIPGEDKRKKRIAEILDSGEFGRPIIVFVNIKRNCDSVARDIRNLGWSTVTLHGSKTQDQREEALASLRDGRADILVATDLAGRGLDVPDVSLVINFNMPPSIEAYTHRIGRTGRAGKSGVAITFWGEEDRDTLYDLRMMLSKSQISKVPEDLKKHDAAQAKGGKGRGTGGQGSILH</sequence>
<accession>A0A6A5WC06</accession>
<dbReference type="OrthoDB" id="196131at2759"/>
<evidence type="ECO:0000256" key="13">
    <source>
        <dbReference type="SAM" id="Phobius"/>
    </source>
</evidence>
<keyword evidence="13" id="KW-0472">Membrane</keyword>
<proteinExistence type="inferred from homology"/>
<feature type="region of interest" description="Disordered" evidence="12">
    <location>
        <begin position="299"/>
        <end position="364"/>
    </location>
</feature>
<dbReference type="PROSITE" id="PS51192">
    <property type="entry name" value="HELICASE_ATP_BIND_1"/>
    <property type="match status" value="1"/>
</dbReference>
<keyword evidence="19" id="KW-1185">Reference proteome</keyword>
<feature type="domain" description="Helicase ATP-binding" evidence="15">
    <location>
        <begin position="641"/>
        <end position="839"/>
    </location>
</feature>
<comment type="similarity">
    <text evidence="8">Belongs to the DEAD box helicase family. DDX23/PRP28 subfamily.</text>
</comment>
<dbReference type="CDD" id="cd18787">
    <property type="entry name" value="SF2_C_DEAD"/>
    <property type="match status" value="1"/>
</dbReference>
<feature type="region of interest" description="Disordered" evidence="12">
    <location>
        <begin position="1004"/>
        <end position="1033"/>
    </location>
</feature>
<dbReference type="Pfam" id="PF00270">
    <property type="entry name" value="DEAD"/>
    <property type="match status" value="1"/>
</dbReference>
<keyword evidence="2" id="KW-0507">mRNA processing</keyword>
<evidence type="ECO:0000256" key="1">
    <source>
        <dbReference type="ARBA" id="ARBA00012552"/>
    </source>
</evidence>
<feature type="signal peptide" evidence="14">
    <location>
        <begin position="1"/>
        <end position="22"/>
    </location>
</feature>
<keyword evidence="7" id="KW-0508">mRNA splicing</keyword>
<keyword evidence="3" id="KW-0547">Nucleotide-binding</keyword>
<organism evidence="18 19">
    <name type="scientific">Amniculicola lignicola CBS 123094</name>
    <dbReference type="NCBI Taxonomy" id="1392246"/>
    <lineage>
        <taxon>Eukaryota</taxon>
        <taxon>Fungi</taxon>
        <taxon>Dikarya</taxon>
        <taxon>Ascomycota</taxon>
        <taxon>Pezizomycotina</taxon>
        <taxon>Dothideomycetes</taxon>
        <taxon>Pleosporomycetidae</taxon>
        <taxon>Pleosporales</taxon>
        <taxon>Amniculicolaceae</taxon>
        <taxon>Amniculicola</taxon>
    </lineage>
</organism>
<evidence type="ECO:0000256" key="4">
    <source>
        <dbReference type="ARBA" id="ARBA00022801"/>
    </source>
</evidence>
<evidence type="ECO:0000256" key="6">
    <source>
        <dbReference type="ARBA" id="ARBA00022840"/>
    </source>
</evidence>
<dbReference type="GO" id="GO:0005524">
    <property type="term" value="F:ATP binding"/>
    <property type="evidence" value="ECO:0007669"/>
    <property type="project" value="UniProtKB-KW"/>
</dbReference>
<evidence type="ECO:0000259" key="16">
    <source>
        <dbReference type="PROSITE" id="PS51194"/>
    </source>
</evidence>
<keyword evidence="4" id="KW-0378">Hydrolase</keyword>
<dbReference type="PROSITE" id="PS00039">
    <property type="entry name" value="DEAD_ATP_HELICASE"/>
    <property type="match status" value="1"/>
</dbReference>
<dbReference type="Gene3D" id="3.40.50.300">
    <property type="entry name" value="P-loop containing nucleotide triphosphate hydrolases"/>
    <property type="match status" value="2"/>
</dbReference>
<keyword evidence="6" id="KW-0067">ATP-binding</keyword>
<feature type="compositionally biased region" description="Gly residues" evidence="12">
    <location>
        <begin position="1022"/>
        <end position="1033"/>
    </location>
</feature>
<evidence type="ECO:0000256" key="14">
    <source>
        <dbReference type="SAM" id="SignalP"/>
    </source>
</evidence>
<evidence type="ECO:0000259" key="15">
    <source>
        <dbReference type="PROSITE" id="PS51192"/>
    </source>
</evidence>
<dbReference type="Proteomes" id="UP000799779">
    <property type="component" value="Unassembled WGS sequence"/>
</dbReference>
<comment type="catalytic activity">
    <reaction evidence="10">
        <text>ATP + H2O = ADP + phosphate + H(+)</text>
        <dbReference type="Rhea" id="RHEA:13065"/>
        <dbReference type="ChEBI" id="CHEBI:15377"/>
        <dbReference type="ChEBI" id="CHEBI:15378"/>
        <dbReference type="ChEBI" id="CHEBI:30616"/>
        <dbReference type="ChEBI" id="CHEBI:43474"/>
        <dbReference type="ChEBI" id="CHEBI:456216"/>
        <dbReference type="EC" id="3.6.4.13"/>
    </reaction>
</comment>
<feature type="region of interest" description="Disordered" evidence="12">
    <location>
        <begin position="378"/>
        <end position="403"/>
    </location>
</feature>
<dbReference type="PROSITE" id="PS51195">
    <property type="entry name" value="Q_MOTIF"/>
    <property type="match status" value="1"/>
</dbReference>
<gene>
    <name evidence="18" type="ORF">P154DRAFT_538963</name>
</gene>
<evidence type="ECO:0000256" key="2">
    <source>
        <dbReference type="ARBA" id="ARBA00022664"/>
    </source>
</evidence>
<evidence type="ECO:0000313" key="18">
    <source>
        <dbReference type="EMBL" id="KAF1995156.1"/>
    </source>
</evidence>
<dbReference type="GO" id="GO:0006397">
    <property type="term" value="P:mRNA processing"/>
    <property type="evidence" value="ECO:0007669"/>
    <property type="project" value="UniProtKB-KW"/>
</dbReference>
<dbReference type="SMART" id="SM00490">
    <property type="entry name" value="HELICc"/>
    <property type="match status" value="1"/>
</dbReference>
<feature type="region of interest" description="Disordered" evidence="12">
    <location>
        <begin position="211"/>
        <end position="281"/>
    </location>
</feature>
<evidence type="ECO:0000256" key="11">
    <source>
        <dbReference type="PROSITE-ProRule" id="PRU00552"/>
    </source>
</evidence>
<evidence type="ECO:0000256" key="5">
    <source>
        <dbReference type="ARBA" id="ARBA00022806"/>
    </source>
</evidence>
<feature type="compositionally biased region" description="Basic and acidic residues" evidence="12">
    <location>
        <begin position="258"/>
        <end position="273"/>
    </location>
</feature>
<dbReference type="Pfam" id="PF25430">
    <property type="entry name" value="DDX23"/>
    <property type="match status" value="1"/>
</dbReference>
<dbReference type="CDD" id="cd17945">
    <property type="entry name" value="DEADc_DDX23"/>
    <property type="match status" value="1"/>
</dbReference>
<keyword evidence="14" id="KW-0732">Signal</keyword>
<dbReference type="InterPro" id="IPR014001">
    <property type="entry name" value="Helicase_ATP-bd"/>
</dbReference>
<keyword evidence="13" id="KW-0812">Transmembrane</keyword>
<dbReference type="Pfam" id="PF00271">
    <property type="entry name" value="Helicase_C"/>
    <property type="match status" value="1"/>
</dbReference>
<dbReference type="AlphaFoldDB" id="A0A6A5WC06"/>
<feature type="domain" description="DEAD-box RNA helicase Q" evidence="17">
    <location>
        <begin position="610"/>
        <end position="638"/>
    </location>
</feature>
<evidence type="ECO:0000313" key="19">
    <source>
        <dbReference type="Proteomes" id="UP000799779"/>
    </source>
</evidence>
<dbReference type="PANTHER" id="PTHR47958">
    <property type="entry name" value="ATP-DEPENDENT RNA HELICASE DBP3"/>
    <property type="match status" value="1"/>
</dbReference>